<dbReference type="CDD" id="cd03214">
    <property type="entry name" value="ABC_Iron-Siderophores_B12_Hemin"/>
    <property type="match status" value="1"/>
</dbReference>
<keyword evidence="7" id="KW-0408">Iron</keyword>
<reference evidence="11" key="1">
    <citation type="submission" date="2021-11" db="EMBL/GenBank/DDBJ databases">
        <title>A Novel Adlercreutzia Species, isolated from a Allomyrina dichotoma larva feces.</title>
        <authorList>
            <person name="Suh M.K."/>
        </authorList>
    </citation>
    <scope>NUCLEOTIDE SEQUENCE</scope>
    <source>
        <strain evidence="11">JBNU-10</strain>
    </source>
</reference>
<protein>
    <submittedName>
        <fullName evidence="11">ABC transporter ATP-binding protein</fullName>
    </submittedName>
</protein>
<accession>A0ABS9WIC2</accession>
<dbReference type="PROSITE" id="PS50893">
    <property type="entry name" value="ABC_TRANSPORTER_2"/>
    <property type="match status" value="1"/>
</dbReference>
<keyword evidence="4" id="KW-0410">Iron transport</keyword>
<dbReference type="RefSeq" id="WP_242164753.1">
    <property type="nucleotide sequence ID" value="NZ_JAJMLW010000002.1"/>
</dbReference>
<feature type="domain" description="ABC transporter" evidence="10">
    <location>
        <begin position="72"/>
        <end position="308"/>
    </location>
</feature>
<evidence type="ECO:0000256" key="6">
    <source>
        <dbReference type="ARBA" id="ARBA00022840"/>
    </source>
</evidence>
<gene>
    <name evidence="11" type="ORF">LPT13_06410</name>
</gene>
<evidence type="ECO:0000256" key="3">
    <source>
        <dbReference type="ARBA" id="ARBA00022475"/>
    </source>
</evidence>
<evidence type="ECO:0000313" key="11">
    <source>
        <dbReference type="EMBL" id="MCI2241981.1"/>
    </source>
</evidence>
<evidence type="ECO:0000256" key="7">
    <source>
        <dbReference type="ARBA" id="ARBA00023004"/>
    </source>
</evidence>
<evidence type="ECO:0000259" key="10">
    <source>
        <dbReference type="PROSITE" id="PS50893"/>
    </source>
</evidence>
<sequence length="334" mass="34954">MGKRSEERARRAVAAQVGAMAAQAAGGASAEAGAGARGAARAEAPDLTAEAGGPVLCEGCDSACDRFADAALRGESVSVGYGDRVIIEPMDVAVPAGRVTAVIGPNGCGKSTLLKALARTMPLRAGAVYLDGRAIAKLPTAEVARQMALLPQAPQAPGGLTVGELVAYGRYPHQRGFGRLTADDRALIDWALDITSLAPLADRALDALSGGQRQRAWIAMALAQDTGLILLDEPTTYLDMAHQLEVLELLRDLNRDQGKTIALVIHELNLAARFADWMIAMRGGAVRAAGTPGEVMTPAMLREVFGLDALVEPDPWTGRPSLASYRLAREDAGR</sequence>
<keyword evidence="3" id="KW-1003">Cell membrane</keyword>
<dbReference type="Proteomes" id="UP001430755">
    <property type="component" value="Unassembled WGS sequence"/>
</dbReference>
<dbReference type="PANTHER" id="PTHR42771">
    <property type="entry name" value="IRON(3+)-HYDROXAMATE IMPORT ATP-BINDING PROTEIN FHUC"/>
    <property type="match status" value="1"/>
</dbReference>
<dbReference type="SUPFAM" id="SSF52540">
    <property type="entry name" value="P-loop containing nucleoside triphosphate hydrolases"/>
    <property type="match status" value="1"/>
</dbReference>
<keyword evidence="2" id="KW-0813">Transport</keyword>
<name>A0ABS9WIC2_9ACTN</name>
<organism evidence="11 12">
    <name type="scientific">Adlercreutzia faecimuris</name>
    <dbReference type="NCBI Taxonomy" id="2897341"/>
    <lineage>
        <taxon>Bacteria</taxon>
        <taxon>Bacillati</taxon>
        <taxon>Actinomycetota</taxon>
        <taxon>Coriobacteriia</taxon>
        <taxon>Eggerthellales</taxon>
        <taxon>Eggerthellaceae</taxon>
        <taxon>Adlercreutzia</taxon>
    </lineage>
</organism>
<dbReference type="InterPro" id="IPR003439">
    <property type="entry name" value="ABC_transporter-like_ATP-bd"/>
</dbReference>
<dbReference type="InterPro" id="IPR051535">
    <property type="entry name" value="Siderophore_ABC-ATPase"/>
</dbReference>
<comment type="caution">
    <text evidence="11">The sequence shown here is derived from an EMBL/GenBank/DDBJ whole genome shotgun (WGS) entry which is preliminary data.</text>
</comment>
<dbReference type="PROSITE" id="PS00211">
    <property type="entry name" value="ABC_TRANSPORTER_1"/>
    <property type="match status" value="1"/>
</dbReference>
<evidence type="ECO:0000256" key="2">
    <source>
        <dbReference type="ARBA" id="ARBA00022448"/>
    </source>
</evidence>
<evidence type="ECO:0000313" key="12">
    <source>
        <dbReference type="Proteomes" id="UP001430755"/>
    </source>
</evidence>
<dbReference type="Gene3D" id="3.40.50.300">
    <property type="entry name" value="P-loop containing nucleotide triphosphate hydrolases"/>
    <property type="match status" value="1"/>
</dbReference>
<dbReference type="Pfam" id="PF00005">
    <property type="entry name" value="ABC_tran"/>
    <property type="match status" value="1"/>
</dbReference>
<dbReference type="SMART" id="SM00382">
    <property type="entry name" value="AAA"/>
    <property type="match status" value="1"/>
</dbReference>
<keyword evidence="5" id="KW-0547">Nucleotide-binding</keyword>
<keyword evidence="12" id="KW-1185">Reference proteome</keyword>
<evidence type="ECO:0000256" key="5">
    <source>
        <dbReference type="ARBA" id="ARBA00022741"/>
    </source>
</evidence>
<dbReference type="PANTHER" id="PTHR42771:SF2">
    <property type="entry name" value="IRON(3+)-HYDROXAMATE IMPORT ATP-BINDING PROTEIN FHUC"/>
    <property type="match status" value="1"/>
</dbReference>
<evidence type="ECO:0000256" key="1">
    <source>
        <dbReference type="ARBA" id="ARBA00004202"/>
    </source>
</evidence>
<keyword evidence="6 11" id="KW-0067">ATP-binding</keyword>
<dbReference type="GO" id="GO:0005524">
    <property type="term" value="F:ATP binding"/>
    <property type="evidence" value="ECO:0007669"/>
    <property type="project" value="UniProtKB-KW"/>
</dbReference>
<dbReference type="InterPro" id="IPR003593">
    <property type="entry name" value="AAA+_ATPase"/>
</dbReference>
<proteinExistence type="predicted"/>
<dbReference type="InterPro" id="IPR017871">
    <property type="entry name" value="ABC_transporter-like_CS"/>
</dbReference>
<keyword evidence="8" id="KW-0406">Ion transport</keyword>
<evidence type="ECO:0000256" key="4">
    <source>
        <dbReference type="ARBA" id="ARBA00022496"/>
    </source>
</evidence>
<comment type="subcellular location">
    <subcellularLocation>
        <location evidence="1">Cell membrane</location>
        <topology evidence="1">Peripheral membrane protein</topology>
    </subcellularLocation>
</comment>
<evidence type="ECO:0000256" key="9">
    <source>
        <dbReference type="ARBA" id="ARBA00023136"/>
    </source>
</evidence>
<keyword evidence="9" id="KW-0472">Membrane</keyword>
<evidence type="ECO:0000256" key="8">
    <source>
        <dbReference type="ARBA" id="ARBA00023065"/>
    </source>
</evidence>
<dbReference type="EMBL" id="JAJMLW010000002">
    <property type="protein sequence ID" value="MCI2241981.1"/>
    <property type="molecule type" value="Genomic_DNA"/>
</dbReference>
<dbReference type="InterPro" id="IPR027417">
    <property type="entry name" value="P-loop_NTPase"/>
</dbReference>